<feature type="transmembrane region" description="Helical" evidence="5">
    <location>
        <begin position="146"/>
        <end position="167"/>
    </location>
</feature>
<dbReference type="GO" id="GO:0016020">
    <property type="term" value="C:membrane"/>
    <property type="evidence" value="ECO:0007669"/>
    <property type="project" value="UniProtKB-SubCell"/>
</dbReference>
<keyword evidence="2 5" id="KW-0812">Transmembrane</keyword>
<dbReference type="InterPro" id="IPR037185">
    <property type="entry name" value="EmrE-like"/>
</dbReference>
<keyword evidence="8" id="KW-1185">Reference proteome</keyword>
<proteinExistence type="predicted"/>
<feature type="transmembrane region" description="Helical" evidence="5">
    <location>
        <begin position="61"/>
        <end position="80"/>
    </location>
</feature>
<accession>G7UTM0</accession>
<organism evidence="7 8">
    <name type="scientific">Pseudoxanthomonas spadix (strain BD-a59)</name>
    <dbReference type="NCBI Taxonomy" id="1045855"/>
    <lineage>
        <taxon>Bacteria</taxon>
        <taxon>Pseudomonadati</taxon>
        <taxon>Pseudomonadota</taxon>
        <taxon>Gammaproteobacteria</taxon>
        <taxon>Lysobacterales</taxon>
        <taxon>Lysobacteraceae</taxon>
        <taxon>Pseudoxanthomonas</taxon>
    </lineage>
</organism>
<dbReference type="STRING" id="1045855.DSC_01340"/>
<evidence type="ECO:0000259" key="6">
    <source>
        <dbReference type="Pfam" id="PF00892"/>
    </source>
</evidence>
<dbReference type="EMBL" id="CP003093">
    <property type="protein sequence ID" value="AER54921.1"/>
    <property type="molecule type" value="Genomic_DNA"/>
</dbReference>
<keyword evidence="4 5" id="KW-0472">Membrane</keyword>
<feature type="transmembrane region" description="Helical" evidence="5">
    <location>
        <begin position="266"/>
        <end position="285"/>
    </location>
</feature>
<reference evidence="7 8" key="1">
    <citation type="journal article" date="2012" name="J. Bacteriol.">
        <title>Complete Genome Sequence of the BTEX-Degrading Bacterium Pseudoxanthomonas spadix BD-a59.</title>
        <authorList>
            <person name="Lee S.H."/>
            <person name="Jin H.M."/>
            <person name="Lee H.J."/>
            <person name="Kim J.M."/>
            <person name="Jeon C.O."/>
        </authorList>
    </citation>
    <scope>NUCLEOTIDE SEQUENCE [LARGE SCALE GENOMIC DNA]</scope>
    <source>
        <strain evidence="7 8">BD-a59</strain>
    </source>
</reference>
<dbReference type="HOGENOM" id="CLU_062241_0_0_6"/>
<dbReference type="eggNOG" id="COG0697">
    <property type="taxonomic scope" value="Bacteria"/>
</dbReference>
<name>G7UTM0_PSEUP</name>
<dbReference type="OrthoDB" id="1524053at2"/>
<feature type="transmembrane region" description="Helical" evidence="5">
    <location>
        <begin position="173"/>
        <end position="193"/>
    </location>
</feature>
<dbReference type="InterPro" id="IPR050638">
    <property type="entry name" value="AA-Vitamin_Transporters"/>
</dbReference>
<evidence type="ECO:0000256" key="3">
    <source>
        <dbReference type="ARBA" id="ARBA00022989"/>
    </source>
</evidence>
<protein>
    <recommendedName>
        <fullName evidence="6">EamA domain-containing protein</fullName>
    </recommendedName>
</protein>
<dbReference type="InterPro" id="IPR000620">
    <property type="entry name" value="EamA_dom"/>
</dbReference>
<feature type="domain" description="EamA" evidence="6">
    <location>
        <begin position="2"/>
        <end position="132"/>
    </location>
</feature>
<dbReference type="KEGG" id="psd:DSC_01340"/>
<dbReference type="PANTHER" id="PTHR32322">
    <property type="entry name" value="INNER MEMBRANE TRANSPORTER"/>
    <property type="match status" value="1"/>
</dbReference>
<dbReference type="SUPFAM" id="SSF103481">
    <property type="entry name" value="Multidrug resistance efflux transporter EmrE"/>
    <property type="match status" value="1"/>
</dbReference>
<evidence type="ECO:0000313" key="7">
    <source>
        <dbReference type="EMBL" id="AER54921.1"/>
    </source>
</evidence>
<dbReference type="PANTHER" id="PTHR32322:SF9">
    <property type="entry name" value="AMINO-ACID METABOLITE EFFLUX PUMP-RELATED"/>
    <property type="match status" value="1"/>
</dbReference>
<dbReference type="Pfam" id="PF00892">
    <property type="entry name" value="EamA"/>
    <property type="match status" value="2"/>
</dbReference>
<evidence type="ECO:0000256" key="1">
    <source>
        <dbReference type="ARBA" id="ARBA00004141"/>
    </source>
</evidence>
<feature type="domain" description="EamA" evidence="6">
    <location>
        <begin position="150"/>
        <end position="282"/>
    </location>
</feature>
<feature type="transmembrane region" description="Helical" evidence="5">
    <location>
        <begin position="116"/>
        <end position="134"/>
    </location>
</feature>
<dbReference type="AlphaFoldDB" id="G7UTM0"/>
<evidence type="ECO:0000256" key="5">
    <source>
        <dbReference type="SAM" id="Phobius"/>
    </source>
</evidence>
<gene>
    <name evidence="7" type="ordered locus">DSC_01340</name>
</gene>
<feature type="transmembrane region" description="Helical" evidence="5">
    <location>
        <begin position="92"/>
        <end position="110"/>
    </location>
</feature>
<comment type="subcellular location">
    <subcellularLocation>
        <location evidence="1">Membrane</location>
        <topology evidence="1">Multi-pass membrane protein</topology>
    </subcellularLocation>
</comment>
<evidence type="ECO:0000256" key="2">
    <source>
        <dbReference type="ARBA" id="ARBA00022692"/>
    </source>
</evidence>
<feature type="transmembrane region" description="Helical" evidence="5">
    <location>
        <begin position="239"/>
        <end position="259"/>
    </location>
</feature>
<sequence>MWFVALAVLCSVAVSVLFRLAPRLRLDLPQAVTWNYLVGALLALGLLDPPLQALHGEHAPWRWWLPLGLLLPGLFLVLAASVRRAGIVRTDIAQRLSLLLSLLAAFTLFGQRAGGWQIAGLVLGLAAIACLLARPRAAAAAAATDWRLPLVVLVGWATTDVLFKRIAADGAPLSASLLATFTVAFVPMLAWQLWRQLRGGVHLDLRSLAGGLLLGLLNFGNIGFYLAAHRALPGAPATVFASMNIGVVLLGTLVGALAFGERLGRLNLLAIPLAILAIALIGRGMG</sequence>
<evidence type="ECO:0000256" key="4">
    <source>
        <dbReference type="ARBA" id="ARBA00023136"/>
    </source>
</evidence>
<feature type="transmembrane region" description="Helical" evidence="5">
    <location>
        <begin position="205"/>
        <end position="227"/>
    </location>
</feature>
<dbReference type="RefSeq" id="WP_014159099.1">
    <property type="nucleotide sequence ID" value="NC_016147.2"/>
</dbReference>
<dbReference type="Proteomes" id="UP000005870">
    <property type="component" value="Chromosome"/>
</dbReference>
<evidence type="ECO:0000313" key="8">
    <source>
        <dbReference type="Proteomes" id="UP000005870"/>
    </source>
</evidence>
<keyword evidence="3 5" id="KW-1133">Transmembrane helix</keyword>